<proteinExistence type="predicted"/>
<evidence type="ECO:0008006" key="5">
    <source>
        <dbReference type="Google" id="ProtNLM"/>
    </source>
</evidence>
<feature type="compositionally biased region" description="Low complexity" evidence="1">
    <location>
        <begin position="730"/>
        <end position="748"/>
    </location>
</feature>
<gene>
    <name evidence="3" type="ORF">PVNG_01170</name>
</gene>
<evidence type="ECO:0000256" key="2">
    <source>
        <dbReference type="SAM" id="SignalP"/>
    </source>
</evidence>
<dbReference type="EMBL" id="KQ235540">
    <property type="protein sequence ID" value="KMZ97340.1"/>
    <property type="molecule type" value="Genomic_DNA"/>
</dbReference>
<reference evidence="3 4" key="1">
    <citation type="submission" date="2011-09" db="EMBL/GenBank/DDBJ databases">
        <title>The Genome Sequence of Plasmodium vivax North Korean.</title>
        <authorList>
            <consortium name="The Broad Institute Genome Sequencing Platform"/>
            <consortium name="The Broad Institute Genome Sequencing Center for Infectious Disease"/>
            <person name="Neafsey D."/>
            <person name="Carlton J."/>
            <person name="Barnwell J."/>
            <person name="Collins W."/>
            <person name="Escalante A."/>
            <person name="Mullikin J."/>
            <person name="Saul A."/>
            <person name="Guigo R."/>
            <person name="Camara F."/>
            <person name="Young S.K."/>
            <person name="Zeng Q."/>
            <person name="Gargeya S."/>
            <person name="Fitzgerald M."/>
            <person name="Haas B."/>
            <person name="Abouelleil A."/>
            <person name="Alvarado L."/>
            <person name="Arachchi H.M."/>
            <person name="Berlin A."/>
            <person name="Brown A."/>
            <person name="Chapman S.B."/>
            <person name="Chen Z."/>
            <person name="Dunbar C."/>
            <person name="Freedman E."/>
            <person name="Gearin G."/>
            <person name="Gellesch M."/>
            <person name="Goldberg J."/>
            <person name="Griggs A."/>
            <person name="Gujja S."/>
            <person name="Heiman D."/>
            <person name="Howarth C."/>
            <person name="Larson L."/>
            <person name="Lui A."/>
            <person name="MacDonald P.J.P."/>
            <person name="Montmayeur A."/>
            <person name="Murphy C."/>
            <person name="Neiman D."/>
            <person name="Pearson M."/>
            <person name="Priest M."/>
            <person name="Roberts A."/>
            <person name="Saif S."/>
            <person name="Shea T."/>
            <person name="Shenoy N."/>
            <person name="Sisk P."/>
            <person name="Stolte C."/>
            <person name="Sykes S."/>
            <person name="Wortman J."/>
            <person name="Nusbaum C."/>
            <person name="Birren B."/>
        </authorList>
    </citation>
    <scope>NUCLEOTIDE SEQUENCE [LARGE SCALE GENOMIC DNA]</scope>
    <source>
        <strain evidence="3 4">North Korean</strain>
    </source>
</reference>
<feature type="compositionally biased region" description="Acidic residues" evidence="1">
    <location>
        <begin position="673"/>
        <end position="688"/>
    </location>
</feature>
<evidence type="ECO:0000313" key="4">
    <source>
        <dbReference type="Proteomes" id="UP000053239"/>
    </source>
</evidence>
<name>A0A0J9TNI4_PLAVI</name>
<feature type="compositionally biased region" description="Acidic residues" evidence="1">
    <location>
        <begin position="759"/>
        <end position="771"/>
    </location>
</feature>
<feature type="signal peptide" evidence="2">
    <location>
        <begin position="1"/>
        <end position="24"/>
    </location>
</feature>
<feature type="compositionally biased region" description="Acidic residues" evidence="1">
    <location>
        <begin position="612"/>
        <end position="623"/>
    </location>
</feature>
<dbReference type="CDD" id="cd22847">
    <property type="entry name" value="Gal_Rha_Lectin_like_P113_rpt1"/>
    <property type="match status" value="1"/>
</dbReference>
<dbReference type="OrthoDB" id="371791at2759"/>
<evidence type="ECO:0000313" key="3">
    <source>
        <dbReference type="EMBL" id="KMZ97340.1"/>
    </source>
</evidence>
<feature type="compositionally biased region" description="Basic and acidic residues" evidence="1">
    <location>
        <begin position="657"/>
        <end position="672"/>
    </location>
</feature>
<feature type="chain" id="PRO_5005323575" description="Surface protein P113" evidence="2">
    <location>
        <begin position="25"/>
        <end position="838"/>
    </location>
</feature>
<evidence type="ECO:0000256" key="1">
    <source>
        <dbReference type="SAM" id="MobiDB-lite"/>
    </source>
</evidence>
<feature type="region of interest" description="Disordered" evidence="1">
    <location>
        <begin position="571"/>
        <end position="816"/>
    </location>
</feature>
<feature type="region of interest" description="Disordered" evidence="1">
    <location>
        <begin position="223"/>
        <end position="278"/>
    </location>
</feature>
<keyword evidence="2" id="KW-0732">Signal</keyword>
<feature type="compositionally biased region" description="Acidic residues" evidence="1">
    <location>
        <begin position="696"/>
        <end position="729"/>
    </location>
</feature>
<dbReference type="AlphaFoldDB" id="A0A0J9TNI4"/>
<feature type="compositionally biased region" description="Basic and acidic residues" evidence="1">
    <location>
        <begin position="223"/>
        <end position="238"/>
    </location>
</feature>
<dbReference type="Proteomes" id="UP000053239">
    <property type="component" value="Unassembled WGS sequence"/>
</dbReference>
<organism evidence="3 4">
    <name type="scientific">Plasmodium vivax North Korean</name>
    <dbReference type="NCBI Taxonomy" id="1035514"/>
    <lineage>
        <taxon>Eukaryota</taxon>
        <taxon>Sar</taxon>
        <taxon>Alveolata</taxon>
        <taxon>Apicomplexa</taxon>
        <taxon>Aconoidasida</taxon>
        <taxon>Haemosporida</taxon>
        <taxon>Plasmodiidae</taxon>
        <taxon>Plasmodium</taxon>
        <taxon>Plasmodium (Plasmodium)</taxon>
    </lineage>
</organism>
<dbReference type="CDD" id="cd22848">
    <property type="entry name" value="Gal_Rha_Lectin_like-P113_rpt2"/>
    <property type="match status" value="1"/>
</dbReference>
<accession>A0A0J9TNI4</accession>
<sequence length="838" mass="93034">MKLPPLCRLPLALVLLCLTSRARCYVHNDVMKFGEENSLKCSQGSLYILHCEVKCVNAKNRIIHRSCIDQVEAKCMGNAKCKYYFDYVVKSRGQSLRNKNEIEIEECVESERNEIKTSTTCLLSNSFLLDETYIQYFFFIKNKNEEPITCRDGRLSVKSAILHSPFCKINLKDITEILKRQCDHSKECVINPYVLQKDALNERDQCYINNSYVSLNVVCTKEGEEQPEESGHKQKRDDDVDETEEGSYDVSADQNKSAIVGEGNDDPESLGEEDELSETNEAVDLIMNSKESFENKIRKAKSILLSQMNEQEVKKNAIFKKLGEELSKMVLQKYEPSDLKDLIEDRYNEMRRSPDQDLYYLYLIDTLEINKMENLDVTALQDQLAILLEEQMGKMNRIEKTINRLRKKYLSIYNKAKNKKVKDIYDEGVDPVLTYDDFAHGNGIITADIFFKYKPAIKPLTFSKSNASEERGSSKKKEYKDLLEMDALDEYNRKKRITDMRNGLMETLKKMYYAKNGIFNNLASCIKSYCYKRPLNLNALSSVLKRNFENLREKKSTDPVAPIVRYLQKSAKEDGENAQDDDSGGNAEPVEGKAGESEDADGVNAGSNKEGEDGESVEEEAAEGEAAPKEEAADGEDAPEEEAEGEDAPEEEAEGEDAPKEEAADGEASSKEEETDGEVAPEEEADGEDAPKEEATDGEDAPKEEEAEGEDASKDEEADEGSTDEEEAADGGSTDATAADEAAGGVADQNDVPVKGEDSDGAESDGAEDAATEIRGEAEAGEEAAEQPTGEAVVKGDSEGGASGLETEKKGDDGGSFFQGLSRVLLTVLAILSLEFLL</sequence>
<protein>
    <recommendedName>
        <fullName evidence="5">Surface protein P113</fullName>
    </recommendedName>
</protein>
<feature type="compositionally biased region" description="Acidic residues" evidence="1">
    <location>
        <begin position="263"/>
        <end position="278"/>
    </location>
</feature>
<feature type="compositionally biased region" description="Acidic residues" evidence="1">
    <location>
        <begin position="633"/>
        <end position="656"/>
    </location>
</feature>